<keyword evidence="1" id="KW-0472">Membrane</keyword>
<evidence type="ECO:0000256" key="1">
    <source>
        <dbReference type="SAM" id="Phobius"/>
    </source>
</evidence>
<protein>
    <submittedName>
        <fullName evidence="2">Uncharacterized protein</fullName>
    </submittedName>
</protein>
<dbReference type="Proteomes" id="UP000229981">
    <property type="component" value="Unassembled WGS sequence"/>
</dbReference>
<keyword evidence="1" id="KW-1133">Transmembrane helix</keyword>
<dbReference type="EMBL" id="PCTU01000042">
    <property type="protein sequence ID" value="PIP88215.1"/>
    <property type="molecule type" value="Genomic_DNA"/>
</dbReference>
<evidence type="ECO:0000313" key="2">
    <source>
        <dbReference type="EMBL" id="PIP88215.1"/>
    </source>
</evidence>
<gene>
    <name evidence="2" type="ORF">COW80_01595</name>
</gene>
<sequence>MSFSLVLPTTAVFDWKPINLAINSKSIFRSRSAKVAAEALSLLSVTVGLFTLFLGLSVL</sequence>
<name>A0A2H0E1B5_9BACT</name>
<evidence type="ECO:0000313" key="3">
    <source>
        <dbReference type="Proteomes" id="UP000229981"/>
    </source>
</evidence>
<comment type="caution">
    <text evidence="2">The sequence shown here is derived from an EMBL/GenBank/DDBJ whole genome shotgun (WGS) entry which is preliminary data.</text>
</comment>
<reference evidence="2 3" key="1">
    <citation type="submission" date="2017-09" db="EMBL/GenBank/DDBJ databases">
        <title>Depth-based differentiation of microbial function through sediment-hosted aquifers and enrichment of novel symbionts in the deep terrestrial subsurface.</title>
        <authorList>
            <person name="Probst A.J."/>
            <person name="Ladd B."/>
            <person name="Jarett J.K."/>
            <person name="Geller-Mcgrath D.E."/>
            <person name="Sieber C.M."/>
            <person name="Emerson J.B."/>
            <person name="Anantharaman K."/>
            <person name="Thomas B.C."/>
            <person name="Malmstrom R."/>
            <person name="Stieglmeier M."/>
            <person name="Klingl A."/>
            <person name="Woyke T."/>
            <person name="Ryan C.M."/>
            <person name="Banfield J.F."/>
        </authorList>
    </citation>
    <scope>NUCLEOTIDE SEQUENCE [LARGE SCALE GENOMIC DNA]</scope>
    <source>
        <strain evidence="2">CG22_combo_CG10-13_8_21_14_all_01_47_9</strain>
    </source>
</reference>
<proteinExistence type="predicted"/>
<accession>A0A2H0E1B5</accession>
<organism evidence="2 3">
    <name type="scientific">Candidatus Beckwithbacteria bacterium CG22_combo_CG10-13_8_21_14_all_01_47_9</name>
    <dbReference type="NCBI Taxonomy" id="1974496"/>
    <lineage>
        <taxon>Bacteria</taxon>
        <taxon>Candidatus Beckwithiibacteriota</taxon>
    </lineage>
</organism>
<dbReference type="AlphaFoldDB" id="A0A2H0E1B5"/>
<keyword evidence="1" id="KW-0812">Transmembrane</keyword>
<feature type="transmembrane region" description="Helical" evidence="1">
    <location>
        <begin position="35"/>
        <end position="56"/>
    </location>
</feature>